<dbReference type="RefSeq" id="WP_092738570.1">
    <property type="nucleotide sequence ID" value="NZ_FNOV01000003.1"/>
</dbReference>
<accession>A0A1H3EQH8</accession>
<evidence type="ECO:0000313" key="2">
    <source>
        <dbReference type="Proteomes" id="UP000199249"/>
    </source>
</evidence>
<dbReference type="EMBL" id="FNOV01000003">
    <property type="protein sequence ID" value="SDX80890.1"/>
    <property type="molecule type" value="Genomic_DNA"/>
</dbReference>
<dbReference type="AlphaFoldDB" id="A0A1H3EQH8"/>
<evidence type="ECO:0000313" key="1">
    <source>
        <dbReference type="EMBL" id="SDX80890.1"/>
    </source>
</evidence>
<reference evidence="2" key="1">
    <citation type="submission" date="2016-10" db="EMBL/GenBank/DDBJ databases">
        <authorList>
            <person name="Varghese N."/>
            <person name="Submissions S."/>
        </authorList>
    </citation>
    <scope>NUCLEOTIDE SEQUENCE [LARGE SCALE GENOMIC DNA]</scope>
    <source>
        <strain evidence="2">CGMCC 1.8975</strain>
    </source>
</reference>
<sequence length="117" mass="13542">MNEQQAYMEQQNAAFAREYPDVVWLREYLDYLLENLPDVFLEPPTTELLQSIAGGYAARDFDSMYIVGGYILAHMVMGEFEAREQYEVCAGIQQAIATYHPQFYQIHKDVQARHGRG</sequence>
<proteinExistence type="predicted"/>
<keyword evidence="2" id="KW-1185">Reference proteome</keyword>
<protein>
    <submittedName>
        <fullName evidence="1">Uncharacterized protein</fullName>
    </submittedName>
</protein>
<dbReference type="Proteomes" id="UP000199249">
    <property type="component" value="Unassembled WGS sequence"/>
</dbReference>
<dbReference type="STRING" id="651662.SAMN04488069_103255"/>
<gene>
    <name evidence="1" type="ORF">SAMN04488069_103255</name>
</gene>
<name>A0A1H3EQH8_9BACT</name>
<organism evidence="1 2">
    <name type="scientific">Hymenobacter psychrophilus</name>
    <dbReference type="NCBI Taxonomy" id="651662"/>
    <lineage>
        <taxon>Bacteria</taxon>
        <taxon>Pseudomonadati</taxon>
        <taxon>Bacteroidota</taxon>
        <taxon>Cytophagia</taxon>
        <taxon>Cytophagales</taxon>
        <taxon>Hymenobacteraceae</taxon>
        <taxon>Hymenobacter</taxon>
    </lineage>
</organism>